<dbReference type="Gene3D" id="2.130.10.130">
    <property type="entry name" value="Integrin alpha, N-terminal"/>
    <property type="match status" value="1"/>
</dbReference>
<dbReference type="InterPro" id="IPR018184">
    <property type="entry name" value="Integrin_alpha_C_CS"/>
</dbReference>
<evidence type="ECO:0000256" key="17">
    <source>
        <dbReference type="SAM" id="MobiDB-lite"/>
    </source>
</evidence>
<dbReference type="GO" id="GO:0005178">
    <property type="term" value="F:integrin binding"/>
    <property type="evidence" value="ECO:0007669"/>
    <property type="project" value="TreeGrafter"/>
</dbReference>
<dbReference type="Pfam" id="PF00357">
    <property type="entry name" value="Integrin_alpha"/>
    <property type="match status" value="1"/>
</dbReference>
<dbReference type="GO" id="GO:0009897">
    <property type="term" value="C:external side of plasma membrane"/>
    <property type="evidence" value="ECO:0007669"/>
    <property type="project" value="TreeGrafter"/>
</dbReference>
<dbReference type="Gene3D" id="1.20.5.930">
    <property type="entry name" value="Bicelle-embedded integrin alpha(iib) transmembrane segment"/>
    <property type="match status" value="1"/>
</dbReference>
<dbReference type="PROSITE" id="PS51470">
    <property type="entry name" value="FG_GAP"/>
    <property type="match status" value="3"/>
</dbReference>
<evidence type="ECO:0000313" key="19">
    <source>
        <dbReference type="EMBL" id="KAJ7308798.1"/>
    </source>
</evidence>
<dbReference type="Gene3D" id="3.40.50.410">
    <property type="entry name" value="von Willebrand factor, type A domain"/>
    <property type="match status" value="1"/>
</dbReference>
<dbReference type="AlphaFoldDB" id="A0A9Q1AT84"/>
<keyword evidence="10 16" id="KW-0401">Integrin</keyword>
<keyword evidence="20" id="KW-1185">Reference proteome</keyword>
<dbReference type="Proteomes" id="UP001142489">
    <property type="component" value="Unassembled WGS sequence"/>
</dbReference>
<evidence type="ECO:0000259" key="18">
    <source>
        <dbReference type="PROSITE" id="PS50234"/>
    </source>
</evidence>
<dbReference type="SMART" id="SM00327">
    <property type="entry name" value="VWA"/>
    <property type="match status" value="1"/>
</dbReference>
<feature type="repeat" description="FG-GAP" evidence="15">
    <location>
        <begin position="568"/>
        <end position="629"/>
    </location>
</feature>
<evidence type="ECO:0000313" key="20">
    <source>
        <dbReference type="Proteomes" id="UP001142489"/>
    </source>
</evidence>
<organism evidence="19 20">
    <name type="scientific">Phrynocephalus forsythii</name>
    <dbReference type="NCBI Taxonomy" id="171643"/>
    <lineage>
        <taxon>Eukaryota</taxon>
        <taxon>Metazoa</taxon>
        <taxon>Chordata</taxon>
        <taxon>Craniata</taxon>
        <taxon>Vertebrata</taxon>
        <taxon>Euteleostomi</taxon>
        <taxon>Lepidosauria</taxon>
        <taxon>Squamata</taxon>
        <taxon>Bifurcata</taxon>
        <taxon>Unidentata</taxon>
        <taxon>Episquamata</taxon>
        <taxon>Toxicofera</taxon>
        <taxon>Iguania</taxon>
        <taxon>Acrodonta</taxon>
        <taxon>Agamidae</taxon>
        <taxon>Agaminae</taxon>
        <taxon>Phrynocephalus</taxon>
    </lineage>
</organism>
<evidence type="ECO:0000256" key="8">
    <source>
        <dbReference type="ARBA" id="ARBA00022889"/>
    </source>
</evidence>
<evidence type="ECO:0000256" key="11">
    <source>
        <dbReference type="ARBA" id="ARBA00023136"/>
    </source>
</evidence>
<evidence type="ECO:0000256" key="15">
    <source>
        <dbReference type="PROSITE-ProRule" id="PRU00803"/>
    </source>
</evidence>
<keyword evidence="6" id="KW-0677">Repeat</keyword>
<proteinExistence type="inferred from homology"/>
<dbReference type="PANTHER" id="PTHR23220:SF79">
    <property type="entry name" value="INTEGRIN ALPHA-E"/>
    <property type="match status" value="1"/>
</dbReference>
<dbReference type="Pfam" id="PF00092">
    <property type="entry name" value="VWA"/>
    <property type="match status" value="1"/>
</dbReference>
<dbReference type="Pfam" id="PF01839">
    <property type="entry name" value="FG-GAP"/>
    <property type="match status" value="3"/>
</dbReference>
<keyword evidence="8 16" id="KW-0130">Cell adhesion</keyword>
<feature type="repeat" description="FG-GAP" evidence="15">
    <location>
        <begin position="438"/>
        <end position="498"/>
    </location>
</feature>
<feature type="repeat" description="FG-GAP" evidence="15">
    <location>
        <begin position="501"/>
        <end position="564"/>
    </location>
</feature>
<comment type="caution">
    <text evidence="19">The sequence shown here is derived from an EMBL/GenBank/DDBJ whole genome shotgun (WGS) entry which is preliminary data.</text>
</comment>
<evidence type="ECO:0000256" key="14">
    <source>
        <dbReference type="ARBA" id="ARBA00023180"/>
    </source>
</evidence>
<dbReference type="Gene3D" id="2.60.40.1510">
    <property type="entry name" value="ntegrin, alpha v. Chain A, domain 3"/>
    <property type="match status" value="1"/>
</dbReference>
<sequence length="1074" mass="118854">MNPLRKILATSLGPGDRGKLYTCIFHEKLRCEVASFGETIRKLKGLQPGIAIAQSPERILACLQQRRRQRRQATEELNGICVLIGSDFQENALVNLTDIIGAKLSPRGQARRRRSEGRNRDVFHPTTTSPCRNRKGTQFCKDLTTEIVIVLDGSGSIDPEDYQQAKDFVYNMMKIFYEKCPECIFALVQYGMVIRTEFDLRVGRDPHAALGKVQAMRQVYNVTRTASAIQHVLDSIFTPAHGSQKNAAKIIVVLTDGEIFLDTLELETVIHSESMAGIERYAIGIGEAFSKEKALRELRLIASDPDDRHLFRVANYSALSVLLSTLQQKIIGLEGTAGDILEFELAQSGFSVRFVEERYIIFGAPGTFDWAGGVLLYDTVNATAVFLNETTEATSGRNSYLGYSVDVIHTPRGAWIVAGAPRHSMTGKVLVFEREGGRLEQTLQGEQIGSYYGSEICPLDINQDGLTDHLVVGAPFFHLHGEEGKVYVYRLDPESNQFTSERHLRGHPAFPFARFGFAVAAVGDVDQDGFGDVAVGAPLEGQELNPASCGSVYIFNGGLDGIRSSFSQRIMASQMQPSGLSYFGRALAGGLDLTGDGLPDIAVGSLGNVTLLRSRPVLRLEPTVGFNPGKISDFENSSSVVTKLCFRRTNPHEPAQPGLRRLLIRYTVDLDAGMERKRVQFEDLTETTDGEVLYAGDSCAELQLTHPPCHEDCFSHILLRLRYQLHDPSPDLTYPEPVLDIYRESERYFQLPYADDCENKTTCGPRLTLTVHAEKELLVVGSTKEVSVWIHLENAGGPSHQTTLLLEFPPNLHFGGVQQPSSVATPRALSLQSSSLKCKIGHPVFRSSARQRKQHPPERTRPACEIRPELHPQPIKGKNPFGAELRLQIWVPVFLNGHQLAGIKTVKGTQNSTVCKADDLEKVDFGHADPKADTVITFQQVSCLVFSEKEEVTVTAELPLANAVQVLKNGTELFVCGELAFDKNLYVGLNPGNYKAQIRVILLKENVFNYVPVIVGSSVSGFVLLILMTFFLHKCGFFKRNYQNMKEQEESLTAGQNAGGNDVRLDEYENLDGN</sequence>
<dbReference type="GO" id="GO:0098609">
    <property type="term" value="P:cell-cell adhesion"/>
    <property type="evidence" value="ECO:0007669"/>
    <property type="project" value="TreeGrafter"/>
</dbReference>
<feature type="region of interest" description="Disordered" evidence="17">
    <location>
        <begin position="107"/>
        <end position="134"/>
    </location>
</feature>
<keyword evidence="4" id="KW-0479">Metal-binding</keyword>
<dbReference type="InterPro" id="IPR000413">
    <property type="entry name" value="Integrin_alpha"/>
</dbReference>
<keyword evidence="12" id="KW-1015">Disulfide bond</keyword>
<comment type="subcellular location">
    <subcellularLocation>
        <location evidence="1 16">Membrane</location>
        <topology evidence="1 16">Single-pass type I membrane protein</topology>
    </subcellularLocation>
</comment>
<evidence type="ECO:0000256" key="7">
    <source>
        <dbReference type="ARBA" id="ARBA00022837"/>
    </source>
</evidence>
<dbReference type="PROSITE" id="PS50234">
    <property type="entry name" value="VWFA"/>
    <property type="match status" value="1"/>
</dbReference>
<dbReference type="InterPro" id="IPR036465">
    <property type="entry name" value="vWFA_dom_sf"/>
</dbReference>
<feature type="domain" description="VWFA" evidence="18">
    <location>
        <begin position="146"/>
        <end position="326"/>
    </location>
</feature>
<reference evidence="19" key="1">
    <citation type="journal article" date="2023" name="DNA Res.">
        <title>Chromosome-level genome assembly of Phrynocephalus forsythii using third-generation DNA sequencing and Hi-C analysis.</title>
        <authorList>
            <person name="Qi Y."/>
            <person name="Zhao W."/>
            <person name="Zhao Y."/>
            <person name="Niu C."/>
            <person name="Cao S."/>
            <person name="Zhang Y."/>
        </authorList>
    </citation>
    <scope>NUCLEOTIDE SEQUENCE</scope>
    <source>
        <tissue evidence="19">Muscle</tissue>
    </source>
</reference>
<dbReference type="PRINTS" id="PR00453">
    <property type="entry name" value="VWFADOMAIN"/>
</dbReference>
<feature type="transmembrane region" description="Helical" evidence="16">
    <location>
        <begin position="1007"/>
        <end position="1032"/>
    </location>
</feature>
<dbReference type="InterPro" id="IPR013519">
    <property type="entry name" value="Int_alpha_beta-p"/>
</dbReference>
<dbReference type="GO" id="GO:0033627">
    <property type="term" value="P:cell adhesion mediated by integrin"/>
    <property type="evidence" value="ECO:0007669"/>
    <property type="project" value="TreeGrafter"/>
</dbReference>
<evidence type="ECO:0000256" key="16">
    <source>
        <dbReference type="RuleBase" id="RU003762"/>
    </source>
</evidence>
<evidence type="ECO:0000256" key="10">
    <source>
        <dbReference type="ARBA" id="ARBA00023037"/>
    </source>
</evidence>
<gene>
    <name evidence="19" type="ORF">JRQ81_008064</name>
</gene>
<evidence type="ECO:0000256" key="6">
    <source>
        <dbReference type="ARBA" id="ARBA00022737"/>
    </source>
</evidence>
<dbReference type="SUPFAM" id="SSF69179">
    <property type="entry name" value="Integrin domains"/>
    <property type="match status" value="2"/>
</dbReference>
<keyword evidence="9 16" id="KW-1133">Transmembrane helix</keyword>
<evidence type="ECO:0000256" key="13">
    <source>
        <dbReference type="ARBA" id="ARBA00023170"/>
    </source>
</evidence>
<dbReference type="PRINTS" id="PR01185">
    <property type="entry name" value="INTEGRINA"/>
</dbReference>
<dbReference type="InterPro" id="IPR013517">
    <property type="entry name" value="FG-GAP"/>
</dbReference>
<dbReference type="Gene3D" id="2.60.40.1460">
    <property type="entry name" value="Integrin domains. Chain A, domain 2"/>
    <property type="match status" value="1"/>
</dbReference>
<dbReference type="GO" id="GO:0007160">
    <property type="term" value="P:cell-matrix adhesion"/>
    <property type="evidence" value="ECO:0007669"/>
    <property type="project" value="TreeGrafter"/>
</dbReference>
<keyword evidence="14" id="KW-0325">Glycoprotein</keyword>
<dbReference type="OrthoDB" id="5317514at2759"/>
<dbReference type="InterPro" id="IPR048285">
    <property type="entry name" value="Integrin_alpha_Ig-like_2"/>
</dbReference>
<dbReference type="SUPFAM" id="SSF53300">
    <property type="entry name" value="vWA-like"/>
    <property type="match status" value="1"/>
</dbReference>
<dbReference type="PANTHER" id="PTHR23220">
    <property type="entry name" value="INTEGRIN ALPHA"/>
    <property type="match status" value="1"/>
</dbReference>
<evidence type="ECO:0000256" key="1">
    <source>
        <dbReference type="ARBA" id="ARBA00004479"/>
    </source>
</evidence>
<dbReference type="GO" id="GO:0007229">
    <property type="term" value="P:integrin-mediated signaling pathway"/>
    <property type="evidence" value="ECO:0007669"/>
    <property type="project" value="UniProtKB-KW"/>
</dbReference>
<dbReference type="SUPFAM" id="SSF69318">
    <property type="entry name" value="Integrin alpha N-terminal domain"/>
    <property type="match status" value="1"/>
</dbReference>
<dbReference type="InterPro" id="IPR002035">
    <property type="entry name" value="VWF_A"/>
</dbReference>
<dbReference type="EMBL" id="JAPFRF010000017">
    <property type="protein sequence ID" value="KAJ7308798.1"/>
    <property type="molecule type" value="Genomic_DNA"/>
</dbReference>
<comment type="similarity">
    <text evidence="2 16">Belongs to the integrin alpha chain family.</text>
</comment>
<evidence type="ECO:0000256" key="12">
    <source>
        <dbReference type="ARBA" id="ARBA00023157"/>
    </source>
</evidence>
<name>A0A9Q1AT84_9SAUR</name>
<keyword evidence="5" id="KW-0732">Signal</keyword>
<evidence type="ECO:0000256" key="9">
    <source>
        <dbReference type="ARBA" id="ARBA00022989"/>
    </source>
</evidence>
<dbReference type="InterPro" id="IPR032695">
    <property type="entry name" value="Integrin_dom_sf"/>
</dbReference>
<evidence type="ECO:0000256" key="2">
    <source>
        <dbReference type="ARBA" id="ARBA00008054"/>
    </source>
</evidence>
<keyword evidence="11 16" id="KW-0472">Membrane</keyword>
<evidence type="ECO:0000256" key="4">
    <source>
        <dbReference type="ARBA" id="ARBA00022723"/>
    </source>
</evidence>
<protein>
    <recommendedName>
        <fullName evidence="18">VWFA domain-containing protein</fullName>
    </recommendedName>
</protein>
<dbReference type="Pfam" id="PF20805">
    <property type="entry name" value="Integrin_A_Ig_2"/>
    <property type="match status" value="1"/>
</dbReference>
<dbReference type="SMART" id="SM00191">
    <property type="entry name" value="Int_alpha"/>
    <property type="match status" value="4"/>
</dbReference>
<dbReference type="GO" id="GO:0008305">
    <property type="term" value="C:integrin complex"/>
    <property type="evidence" value="ECO:0007669"/>
    <property type="project" value="InterPro"/>
</dbReference>
<keyword evidence="7" id="KW-0106">Calcium</keyword>
<dbReference type="GO" id="GO:0046872">
    <property type="term" value="F:metal ion binding"/>
    <property type="evidence" value="ECO:0007669"/>
    <property type="project" value="UniProtKB-KW"/>
</dbReference>
<keyword evidence="13 16" id="KW-0675">Receptor</keyword>
<keyword evidence="3 16" id="KW-0812">Transmembrane</keyword>
<dbReference type="InterPro" id="IPR028994">
    <property type="entry name" value="Integrin_alpha_N"/>
</dbReference>
<accession>A0A9Q1AT84</accession>
<evidence type="ECO:0000256" key="3">
    <source>
        <dbReference type="ARBA" id="ARBA00022692"/>
    </source>
</evidence>
<evidence type="ECO:0000256" key="5">
    <source>
        <dbReference type="ARBA" id="ARBA00022729"/>
    </source>
</evidence>